<feature type="compositionally biased region" description="Polar residues" evidence="1">
    <location>
        <begin position="430"/>
        <end position="441"/>
    </location>
</feature>
<feature type="domain" description="DUF58" evidence="3">
    <location>
        <begin position="228"/>
        <end position="368"/>
    </location>
</feature>
<accession>A0AAU7CS66</accession>
<gene>
    <name evidence="4" type="ORF">V5E97_16195</name>
</gene>
<evidence type="ECO:0000256" key="1">
    <source>
        <dbReference type="SAM" id="MobiDB-lite"/>
    </source>
</evidence>
<evidence type="ECO:0000313" key="4">
    <source>
        <dbReference type="EMBL" id="XBH07516.1"/>
    </source>
</evidence>
<keyword evidence="2" id="KW-1133">Transmembrane helix</keyword>
<protein>
    <submittedName>
        <fullName evidence="4">DUF58 domain-containing protein</fullName>
    </submittedName>
</protein>
<name>A0AAU7CS66_9BACT</name>
<evidence type="ECO:0000259" key="3">
    <source>
        <dbReference type="Pfam" id="PF01882"/>
    </source>
</evidence>
<dbReference type="EMBL" id="CP155447">
    <property type="protein sequence ID" value="XBH07516.1"/>
    <property type="molecule type" value="Genomic_DNA"/>
</dbReference>
<dbReference type="PANTHER" id="PTHR34351">
    <property type="entry name" value="SLR1927 PROTEIN-RELATED"/>
    <property type="match status" value="1"/>
</dbReference>
<keyword evidence="2" id="KW-0812">Transmembrane</keyword>
<feature type="region of interest" description="Disordered" evidence="1">
    <location>
        <begin position="211"/>
        <end position="232"/>
    </location>
</feature>
<evidence type="ECO:0000256" key="2">
    <source>
        <dbReference type="SAM" id="Phobius"/>
    </source>
</evidence>
<feature type="transmembrane region" description="Helical" evidence="2">
    <location>
        <begin position="51"/>
        <end position="74"/>
    </location>
</feature>
<dbReference type="AlphaFoldDB" id="A0AAU7CS66"/>
<keyword evidence="2" id="KW-0472">Membrane</keyword>
<reference evidence="4" key="1">
    <citation type="submission" date="2024-05" db="EMBL/GenBank/DDBJ databases">
        <title>Planctomycetes of the genus Singulisphaera possess chitinolytic capabilities.</title>
        <authorList>
            <person name="Ivanova A."/>
        </authorList>
    </citation>
    <scope>NUCLEOTIDE SEQUENCE</scope>
    <source>
        <strain evidence="4">Ch08T</strain>
    </source>
</reference>
<dbReference type="PANTHER" id="PTHR34351:SF1">
    <property type="entry name" value="SLR1927 PROTEIN"/>
    <property type="match status" value="1"/>
</dbReference>
<dbReference type="InterPro" id="IPR002881">
    <property type="entry name" value="DUF58"/>
</dbReference>
<feature type="compositionally biased region" description="Low complexity" evidence="1">
    <location>
        <begin position="442"/>
        <end position="452"/>
    </location>
</feature>
<proteinExistence type="predicted"/>
<dbReference type="Pfam" id="PF01882">
    <property type="entry name" value="DUF58"/>
    <property type="match status" value="1"/>
</dbReference>
<sequence>MESRGFLTRSARWVLVSLWPTQRLLWTREGILYILVWLGLLGTGLNQQINLILLVAGLAAGPLVASIFASAAMLRKLRVTRRIPSYVFSGEPLTLDYSLENSRRWMAALALAVEDDLTPLDRIVSGSSSVTPRVFFARVPGMSRARLRWQGPSPKRGKYRFRMLDLVTRSPFGLIERRVTTLEPAQLTVYPKVGQLTRRWQFLQRQASETHRGLRHDRSAQQQEYHGLRDYRPGDSPRWIHWRTSARLGQPMVKEFEQQNEQDLAILLDPWLPRTKVMPEQRESLEKMIQFAATICLETCRHPGRRLLLGWTGPTPGVQQGPASVKLLHELLEQLAVMRPSSEGTLSTLFDALPPATLREAVLVVVSTRPVNLLEEAERSERLSGASARGLMGRVVLLDASNDELAEFIQFPDDLPPNSSKSGASGPRVSPTQEAQDSNQDGIESISGGSSE</sequence>
<dbReference type="RefSeq" id="WP_406700353.1">
    <property type="nucleotide sequence ID" value="NZ_CP155447.1"/>
</dbReference>
<feature type="region of interest" description="Disordered" evidence="1">
    <location>
        <begin position="409"/>
        <end position="452"/>
    </location>
</feature>
<organism evidence="4">
    <name type="scientific">Singulisphaera sp. Ch08</name>
    <dbReference type="NCBI Taxonomy" id="3120278"/>
    <lineage>
        <taxon>Bacteria</taxon>
        <taxon>Pseudomonadati</taxon>
        <taxon>Planctomycetota</taxon>
        <taxon>Planctomycetia</taxon>
        <taxon>Isosphaerales</taxon>
        <taxon>Isosphaeraceae</taxon>
        <taxon>Singulisphaera</taxon>
    </lineage>
</organism>
<feature type="transmembrane region" description="Helical" evidence="2">
    <location>
        <begin position="25"/>
        <end position="45"/>
    </location>
</feature>